<dbReference type="EMBL" id="FN319252">
    <property type="protein sequence ID" value="CAX74980.1"/>
    <property type="molecule type" value="mRNA"/>
</dbReference>
<evidence type="ECO:0000313" key="1">
    <source>
        <dbReference type="EMBL" id="CAX74980.1"/>
    </source>
</evidence>
<sequence>MSLQTEIVKDKSFGIPDPHTVNELSNYMQYLSANARYITANK</sequence>
<organism evidence="1">
    <name type="scientific">Schistosoma japonicum</name>
    <name type="common">Blood fluke</name>
    <dbReference type="NCBI Taxonomy" id="6182"/>
    <lineage>
        <taxon>Eukaryota</taxon>
        <taxon>Metazoa</taxon>
        <taxon>Spiralia</taxon>
        <taxon>Lophotrochozoa</taxon>
        <taxon>Platyhelminthes</taxon>
        <taxon>Trematoda</taxon>
        <taxon>Digenea</taxon>
        <taxon>Strigeidida</taxon>
        <taxon>Schistosomatoidea</taxon>
        <taxon>Schistosomatidae</taxon>
        <taxon>Schistosoma</taxon>
    </lineage>
</organism>
<reference evidence="1" key="2">
    <citation type="submission" date="2009-03" db="EMBL/GenBank/DDBJ databases">
        <authorList>
            <person name="Gang L."/>
        </authorList>
    </citation>
    <scope>NUCLEOTIDE SEQUENCE</scope>
    <source>
        <strain evidence="1">Anhui</strain>
    </source>
</reference>
<reference evidence="1" key="1">
    <citation type="journal article" date="2009" name="Nature">
        <title>The Schistosoma japonicum genome reveals features of host-parasite interplay.</title>
        <authorList>
            <person name="Liu F."/>
            <person name="Zhou Y."/>
            <person name="Wang Z.Q."/>
            <person name="Lu G."/>
            <person name="Zheng H."/>
            <person name="Brindley P.J."/>
            <person name="McManus D.P."/>
            <person name="Blair D."/>
            <person name="Zhang Q.H."/>
            <person name="Zhong Y."/>
            <person name="Wang S."/>
            <person name="Han Z.G."/>
            <person name="Chen Z."/>
        </authorList>
    </citation>
    <scope>NUCLEOTIDE SEQUENCE</scope>
    <source>
        <strain evidence="1">Anhui</strain>
    </source>
</reference>
<proteinExistence type="evidence at transcript level"/>
<accession>C1LJV2</accession>
<dbReference type="AlphaFoldDB" id="C1LJV2"/>
<name>C1LJV2_SCHJA</name>
<protein>
    <submittedName>
        <fullName evidence="1">Hypotheticial protein</fullName>
    </submittedName>
</protein>